<reference evidence="2 3" key="1">
    <citation type="submission" date="2023-02" db="EMBL/GenBank/DDBJ databases">
        <title>LHISI_Scaffold_Assembly.</title>
        <authorList>
            <person name="Stuart O.P."/>
            <person name="Cleave R."/>
            <person name="Magrath M.J.L."/>
            <person name="Mikheyev A.S."/>
        </authorList>
    </citation>
    <scope>NUCLEOTIDE SEQUENCE [LARGE SCALE GENOMIC DNA]</scope>
    <source>
        <strain evidence="2">Daus_M_001</strain>
        <tissue evidence="2">Leg muscle</tissue>
    </source>
</reference>
<dbReference type="Proteomes" id="UP001159363">
    <property type="component" value="Chromosome 9"/>
</dbReference>
<evidence type="ECO:0000256" key="1">
    <source>
        <dbReference type="SAM" id="MobiDB-lite"/>
    </source>
</evidence>
<evidence type="ECO:0000313" key="2">
    <source>
        <dbReference type="EMBL" id="KAJ8873812.1"/>
    </source>
</evidence>
<sequence length="550" mass="61156">MDVCNIPAGTYILSYQVFSTRDRCLVYLNLHMNQQKKTYQVQIRRPRRPCNRPCTSDPSVWIYVVKKLSYSSPVEGHHHVGTAYLPVNLMVLPTPAVVCDVKTPGAPLVAPVCKVAVSGEKARGSPVHDFLCSPAAHTPGASPVASSTRARVCFRRSNDALMVSPPTPQPHDNPSMLGTYIRRTGKSVQVIFSQCLYTGRACVKAVSSEGCFATRCALPRVKRSARYDAMLDVRAPARGRGPSVTPHSAARSGNYRCSLSARRGKGKSPRLPPGVPARALANSSHSPGFTPSRLFIPRTHRPLTSSRDSQITSLPHSARWPLPRLLAVGRLQYLYDRRSLPRNFVNSLAAPSVLVPRILLRLLYICRHLQQRGGANVDEIDVDEIPLALKGEPMGFEDVGEGGREREVWLTWLLRTSVSVGSVLPERRSPRGVWGVEEMRAPREYPYPANGSVRHVSPHAATRGLLHLPRIEPGSPLWEASRVSIGPESALWCSRSHDHVLMTSERARSGRFNSSERVRKSESTQRERERERERERDHKVVYSLALSRTL</sequence>
<organism evidence="2 3">
    <name type="scientific">Dryococelus australis</name>
    <dbReference type="NCBI Taxonomy" id="614101"/>
    <lineage>
        <taxon>Eukaryota</taxon>
        <taxon>Metazoa</taxon>
        <taxon>Ecdysozoa</taxon>
        <taxon>Arthropoda</taxon>
        <taxon>Hexapoda</taxon>
        <taxon>Insecta</taxon>
        <taxon>Pterygota</taxon>
        <taxon>Neoptera</taxon>
        <taxon>Polyneoptera</taxon>
        <taxon>Phasmatodea</taxon>
        <taxon>Verophasmatodea</taxon>
        <taxon>Anareolatae</taxon>
        <taxon>Phasmatidae</taxon>
        <taxon>Eurycanthinae</taxon>
        <taxon>Dryococelus</taxon>
    </lineage>
</organism>
<proteinExistence type="predicted"/>
<dbReference type="EMBL" id="JARBHB010000010">
    <property type="protein sequence ID" value="KAJ8873812.1"/>
    <property type="molecule type" value="Genomic_DNA"/>
</dbReference>
<comment type="caution">
    <text evidence="2">The sequence shown here is derived from an EMBL/GenBank/DDBJ whole genome shotgun (WGS) entry which is preliminary data.</text>
</comment>
<protein>
    <submittedName>
        <fullName evidence="2">Uncharacterized protein</fullName>
    </submittedName>
</protein>
<feature type="region of interest" description="Disordered" evidence="1">
    <location>
        <begin position="505"/>
        <end position="537"/>
    </location>
</feature>
<keyword evidence="3" id="KW-1185">Reference proteome</keyword>
<accession>A0ABQ9GP46</accession>
<name>A0ABQ9GP46_9NEOP</name>
<gene>
    <name evidence="2" type="ORF">PR048_024647</name>
</gene>
<evidence type="ECO:0000313" key="3">
    <source>
        <dbReference type="Proteomes" id="UP001159363"/>
    </source>
</evidence>